<sequence>MTGSIPGSEHAIISEQAGRICGGYWRLMQLEEASQSSYGNVILAREQRIHDDGPLLYPSLLRQTLVCAQP</sequence>
<comment type="caution">
    <text evidence="1">The sequence shown here is derived from an EMBL/GenBank/DDBJ whole genome shotgun (WGS) entry which is preliminary data.</text>
</comment>
<proteinExistence type="predicted"/>
<reference evidence="1" key="1">
    <citation type="journal article" date="2015" name="Genome Biol. Evol.">
        <title>Organellar Genomes of White Spruce (Picea glauca): Assembly and Annotation.</title>
        <authorList>
            <person name="Jackman S.D."/>
            <person name="Warren R.L."/>
            <person name="Gibb E.A."/>
            <person name="Vandervalk B.P."/>
            <person name="Mohamadi H."/>
            <person name="Chu J."/>
            <person name="Raymond A."/>
            <person name="Pleasance S."/>
            <person name="Coope R."/>
            <person name="Wildung M.R."/>
            <person name="Ritland C.E."/>
            <person name="Bousquet J."/>
            <person name="Jones S.J."/>
            <person name="Bohlmann J."/>
            <person name="Birol I."/>
        </authorList>
    </citation>
    <scope>NUCLEOTIDE SEQUENCE [LARGE SCALE GENOMIC DNA]</scope>
    <source>
        <tissue evidence="1">Flushing bud</tissue>
    </source>
</reference>
<protein>
    <submittedName>
        <fullName evidence="1">Uncharacterized protein</fullName>
    </submittedName>
</protein>
<keyword evidence="1" id="KW-0496">Mitochondrion</keyword>
<name>A0A101LW82_PICGL</name>
<gene>
    <name evidence="1" type="ORF">ABT39_MTgene1597</name>
</gene>
<dbReference type="AlphaFoldDB" id="A0A101LW82"/>
<geneLocation type="mitochondrion" evidence="1"/>
<accession>A0A101LW82</accession>
<evidence type="ECO:0000313" key="1">
    <source>
        <dbReference type="EMBL" id="KUM46496.1"/>
    </source>
</evidence>
<organism evidence="1">
    <name type="scientific">Picea glauca</name>
    <name type="common">White spruce</name>
    <name type="synonym">Pinus glauca</name>
    <dbReference type="NCBI Taxonomy" id="3330"/>
    <lineage>
        <taxon>Eukaryota</taxon>
        <taxon>Viridiplantae</taxon>
        <taxon>Streptophyta</taxon>
        <taxon>Embryophyta</taxon>
        <taxon>Tracheophyta</taxon>
        <taxon>Spermatophyta</taxon>
        <taxon>Pinopsida</taxon>
        <taxon>Pinidae</taxon>
        <taxon>Conifers I</taxon>
        <taxon>Pinales</taxon>
        <taxon>Pinaceae</taxon>
        <taxon>Picea</taxon>
    </lineage>
</organism>
<dbReference type="EMBL" id="LKAM01000011">
    <property type="protein sequence ID" value="KUM46496.1"/>
    <property type="molecule type" value="Genomic_DNA"/>
</dbReference>